<dbReference type="InterPro" id="IPR007499">
    <property type="entry name" value="ERF_bacteria_virus"/>
</dbReference>
<protein>
    <submittedName>
        <fullName evidence="1">ERF superfamily protein</fullName>
    </submittedName>
</protein>
<reference evidence="1" key="1">
    <citation type="journal article" date="2021" name="Proc. Natl. Acad. Sci. U.S.A.">
        <title>A Catalog of Tens of Thousands of Viruses from Human Metagenomes Reveals Hidden Associations with Chronic Diseases.</title>
        <authorList>
            <person name="Tisza M.J."/>
            <person name="Buck C.B."/>
        </authorList>
    </citation>
    <scope>NUCLEOTIDE SEQUENCE</scope>
    <source>
        <strain evidence="1">CtvBz3</strain>
    </source>
</reference>
<name>A0A8S5TXF5_9CAUD</name>
<accession>A0A8S5TXF5</accession>
<sequence>MKELNTIQSLLKAPKDQYNKFGNYKYRNCEDILEAVKPLLFSQSCTLTISDEIVMIGTRYYVRATATIKNANGETETATAYAREDESKKGMDASQITGSTSSYARKYALNGLFCIDDTKDSDSLNNECQSNNQLEKDNRKLLSKEKFNDENLMKWIYQKLEKAKSENKRLSLSNLIEKYYKVTQNDITVISDNFYQYKVNNNLL</sequence>
<organism evidence="1">
    <name type="scientific">Siphoviridae sp. ctvBz3</name>
    <dbReference type="NCBI Taxonomy" id="2825720"/>
    <lineage>
        <taxon>Viruses</taxon>
        <taxon>Duplodnaviria</taxon>
        <taxon>Heunggongvirae</taxon>
        <taxon>Uroviricota</taxon>
        <taxon>Caudoviricetes</taxon>
    </lineage>
</organism>
<dbReference type="EMBL" id="BK015955">
    <property type="protein sequence ID" value="DAF86884.1"/>
    <property type="molecule type" value="Genomic_DNA"/>
</dbReference>
<proteinExistence type="predicted"/>
<dbReference type="Pfam" id="PF04404">
    <property type="entry name" value="ERF"/>
    <property type="match status" value="1"/>
</dbReference>
<evidence type="ECO:0000313" key="1">
    <source>
        <dbReference type="EMBL" id="DAF86884.1"/>
    </source>
</evidence>